<feature type="domain" description="Peptidase S54 rhomboid" evidence="8">
    <location>
        <begin position="42"/>
        <end position="177"/>
    </location>
</feature>
<protein>
    <recommendedName>
        <fullName evidence="12">Peptidase S54 rhomboid domain-containing protein</fullName>
    </recommendedName>
</protein>
<dbReference type="Pfam" id="PF01694">
    <property type="entry name" value="Rhomboid"/>
    <property type="match status" value="1"/>
</dbReference>
<reference evidence="10 11" key="1">
    <citation type="submission" date="2017-08" db="EMBL/GenBank/DDBJ databases">
        <title>Infants hospitalized years apart are colonized by the same room-sourced microbial strains.</title>
        <authorList>
            <person name="Brooks B."/>
            <person name="Olm M.R."/>
            <person name="Firek B.A."/>
            <person name="Baker R."/>
            <person name="Thomas B.C."/>
            <person name="Morowitz M.J."/>
            <person name="Banfield J.F."/>
        </authorList>
    </citation>
    <scope>NUCLEOTIDE SEQUENCE [LARGE SCALE GENOMIC DNA]</scope>
    <source>
        <strain evidence="10">S2_003_000_R2_14</strain>
    </source>
</reference>
<dbReference type="GO" id="GO:0016020">
    <property type="term" value="C:membrane"/>
    <property type="evidence" value="ECO:0007669"/>
    <property type="project" value="UniProtKB-SubCell"/>
</dbReference>
<evidence type="ECO:0000256" key="7">
    <source>
        <dbReference type="SAM" id="Phobius"/>
    </source>
</evidence>
<comment type="caution">
    <text evidence="10">The sequence shown here is derived from an EMBL/GenBank/DDBJ whole genome shotgun (WGS) entry which is preliminary data.</text>
</comment>
<dbReference type="InterPro" id="IPR050925">
    <property type="entry name" value="Rhomboid_protease_S54"/>
</dbReference>
<evidence type="ECO:0000259" key="9">
    <source>
        <dbReference type="Pfam" id="PF09976"/>
    </source>
</evidence>
<organism evidence="10 11">
    <name type="scientific">Archangium gephyra</name>
    <dbReference type="NCBI Taxonomy" id="48"/>
    <lineage>
        <taxon>Bacteria</taxon>
        <taxon>Pseudomonadati</taxon>
        <taxon>Myxococcota</taxon>
        <taxon>Myxococcia</taxon>
        <taxon>Myxococcales</taxon>
        <taxon>Cystobacterineae</taxon>
        <taxon>Archangiaceae</taxon>
        <taxon>Archangium</taxon>
    </lineage>
</organism>
<keyword evidence="5 7" id="KW-1133">Transmembrane helix</keyword>
<feature type="domain" description="Ancillary SecYEG translocon subunit/Cell division coordinator CpoB TPR" evidence="9">
    <location>
        <begin position="279"/>
        <end position="368"/>
    </location>
</feature>
<evidence type="ECO:0000256" key="4">
    <source>
        <dbReference type="ARBA" id="ARBA00022801"/>
    </source>
</evidence>
<dbReference type="InterPro" id="IPR011990">
    <property type="entry name" value="TPR-like_helical_dom_sf"/>
</dbReference>
<feature type="transmembrane region" description="Helical" evidence="7">
    <location>
        <begin position="106"/>
        <end position="123"/>
    </location>
</feature>
<dbReference type="AlphaFoldDB" id="A0A2W5V5M6"/>
<dbReference type="Pfam" id="PF09976">
    <property type="entry name" value="TPR_21"/>
    <property type="match status" value="1"/>
</dbReference>
<dbReference type="PANTHER" id="PTHR43731:SF14">
    <property type="entry name" value="PRESENILIN-ASSOCIATED RHOMBOID-LIKE PROTEIN, MITOCHONDRIAL"/>
    <property type="match status" value="1"/>
</dbReference>
<keyword evidence="3 7" id="KW-0812">Transmembrane</keyword>
<feature type="transmembrane region" description="Helical" evidence="7">
    <location>
        <begin position="44"/>
        <end position="68"/>
    </location>
</feature>
<feature type="transmembrane region" description="Helical" evidence="7">
    <location>
        <begin position="183"/>
        <end position="201"/>
    </location>
</feature>
<name>A0A2W5V5M6_9BACT</name>
<evidence type="ECO:0000256" key="5">
    <source>
        <dbReference type="ARBA" id="ARBA00022989"/>
    </source>
</evidence>
<feature type="transmembrane region" description="Helical" evidence="7">
    <location>
        <begin position="144"/>
        <end position="163"/>
    </location>
</feature>
<dbReference type="Gene3D" id="1.20.1540.10">
    <property type="entry name" value="Rhomboid-like"/>
    <property type="match status" value="1"/>
</dbReference>
<dbReference type="Proteomes" id="UP000249061">
    <property type="component" value="Unassembled WGS sequence"/>
</dbReference>
<evidence type="ECO:0000313" key="11">
    <source>
        <dbReference type="Proteomes" id="UP000249061"/>
    </source>
</evidence>
<evidence type="ECO:0000256" key="3">
    <source>
        <dbReference type="ARBA" id="ARBA00022692"/>
    </source>
</evidence>
<dbReference type="SUPFAM" id="SSF48452">
    <property type="entry name" value="TPR-like"/>
    <property type="match status" value="1"/>
</dbReference>
<dbReference type="InterPro" id="IPR022764">
    <property type="entry name" value="Peptidase_S54_rhomboid_dom"/>
</dbReference>
<evidence type="ECO:0000256" key="2">
    <source>
        <dbReference type="ARBA" id="ARBA00009045"/>
    </source>
</evidence>
<evidence type="ECO:0000313" key="10">
    <source>
        <dbReference type="EMBL" id="PZR11094.1"/>
    </source>
</evidence>
<evidence type="ECO:0000256" key="1">
    <source>
        <dbReference type="ARBA" id="ARBA00004141"/>
    </source>
</evidence>
<accession>A0A2W5V5M6</accession>
<proteinExistence type="inferred from homology"/>
<dbReference type="InterPro" id="IPR035952">
    <property type="entry name" value="Rhomboid-like_sf"/>
</dbReference>
<evidence type="ECO:0008006" key="12">
    <source>
        <dbReference type="Google" id="ProtNLM"/>
    </source>
</evidence>
<dbReference type="InterPro" id="IPR018704">
    <property type="entry name" value="SecYEG/CpoB_TPR"/>
</dbReference>
<comment type="similarity">
    <text evidence="2">Belongs to the peptidase S54 family.</text>
</comment>
<comment type="subcellular location">
    <subcellularLocation>
        <location evidence="1">Membrane</location>
        <topology evidence="1">Multi-pass membrane protein</topology>
    </subcellularLocation>
</comment>
<evidence type="ECO:0000259" key="8">
    <source>
        <dbReference type="Pfam" id="PF01694"/>
    </source>
</evidence>
<feature type="transmembrane region" description="Helical" evidence="7">
    <location>
        <begin position="80"/>
        <end position="100"/>
    </location>
</feature>
<gene>
    <name evidence="10" type="ORF">DI536_18320</name>
</gene>
<evidence type="ECO:0000256" key="6">
    <source>
        <dbReference type="ARBA" id="ARBA00023136"/>
    </source>
</evidence>
<dbReference type="GO" id="GO:0004252">
    <property type="term" value="F:serine-type endopeptidase activity"/>
    <property type="evidence" value="ECO:0007669"/>
    <property type="project" value="InterPro"/>
</dbReference>
<keyword evidence="4" id="KW-0378">Hydrolase</keyword>
<dbReference type="PANTHER" id="PTHR43731">
    <property type="entry name" value="RHOMBOID PROTEASE"/>
    <property type="match status" value="1"/>
</dbReference>
<sequence>MTTLLFAACVALFVVAERTGTTTDSATLLRFGAVWRGLVWEGEWWRLFTSMFLHVGVLHLVWNVVVGFSPAMQVEQALGSVRYLALYVVSGVTGSALSVIGHDVVAAGASGALFGIIGAEFVFARTRLGSWRGLWSEPRERRRLVSTGVWFLVGSQAGFDNYAHLGGLVAGLLLTSSILSRSGPRLAAASTLLVLIVLLSLRPLPGLHRLATAQRDAYSAAVRADWAQVLELTRDEESTADPTLLWYRASALEQLGRHEELTALLPLMDDSLGERSRFVAYTQFARNDFAGARQTLEAALRRGSPTVMVQLALARVLMEQGELDVATLTLQRLLASDAGEQTGSTWQMLGNILWRQGKTDEALAALETGDRIDGAVSARRVQTLIALARLDEARALLPAVEATDPERLVTECGLALRSGATARPSSCDGASDEALWFVTPQLER</sequence>
<dbReference type="EMBL" id="QFQP01000015">
    <property type="protein sequence ID" value="PZR11094.1"/>
    <property type="molecule type" value="Genomic_DNA"/>
</dbReference>
<dbReference type="Gene3D" id="1.25.40.10">
    <property type="entry name" value="Tetratricopeptide repeat domain"/>
    <property type="match status" value="1"/>
</dbReference>
<keyword evidence="6 7" id="KW-0472">Membrane</keyword>
<dbReference type="SUPFAM" id="SSF144091">
    <property type="entry name" value="Rhomboid-like"/>
    <property type="match status" value="1"/>
</dbReference>